<proteinExistence type="predicted"/>
<dbReference type="Proteomes" id="UP001293718">
    <property type="component" value="Unassembled WGS sequence"/>
</dbReference>
<organism evidence="1 2">
    <name type="scientific">Azohydromonas lata</name>
    <dbReference type="NCBI Taxonomy" id="45677"/>
    <lineage>
        <taxon>Bacteria</taxon>
        <taxon>Pseudomonadati</taxon>
        <taxon>Pseudomonadota</taxon>
        <taxon>Betaproteobacteria</taxon>
        <taxon>Burkholderiales</taxon>
        <taxon>Sphaerotilaceae</taxon>
        <taxon>Azohydromonas</taxon>
    </lineage>
</organism>
<protein>
    <submittedName>
        <fullName evidence="1">Uncharacterized protein</fullName>
    </submittedName>
</protein>
<sequence length="59" mass="6727">MKPDPQRRQANLFDGEPQPLAILPTQQEELIKLLSQLLWQVSSARAVAPQENSDEQDRT</sequence>
<evidence type="ECO:0000313" key="2">
    <source>
        <dbReference type="Proteomes" id="UP001293718"/>
    </source>
</evidence>
<reference evidence="1 2" key="1">
    <citation type="submission" date="2023-11" db="EMBL/GenBank/DDBJ databases">
        <title>Draft genome of Azohydromonas lata strain H1 (DSM1123), a polyhydroxyalkanoate producer.</title>
        <authorList>
            <person name="Traversa D."/>
            <person name="D'Addabbo P."/>
            <person name="Pazzani C."/>
            <person name="Manzari C."/>
            <person name="Chiara M."/>
            <person name="Scrascia M."/>
        </authorList>
    </citation>
    <scope>NUCLEOTIDE SEQUENCE [LARGE SCALE GENOMIC DNA]</scope>
    <source>
        <strain evidence="1 2">H1</strain>
    </source>
</reference>
<comment type="caution">
    <text evidence="1">The sequence shown here is derived from an EMBL/GenBank/DDBJ whole genome shotgun (WGS) entry which is preliminary data.</text>
</comment>
<keyword evidence="2" id="KW-1185">Reference proteome</keyword>
<accession>A0ABU5IMH4</accession>
<evidence type="ECO:0000313" key="1">
    <source>
        <dbReference type="EMBL" id="MDZ5460113.1"/>
    </source>
</evidence>
<dbReference type="EMBL" id="JAXOJX010000058">
    <property type="protein sequence ID" value="MDZ5460113.1"/>
    <property type="molecule type" value="Genomic_DNA"/>
</dbReference>
<name>A0ABU5IMH4_9BURK</name>
<dbReference type="RefSeq" id="WP_322467677.1">
    <property type="nucleotide sequence ID" value="NZ_JAXOJX010000058.1"/>
</dbReference>
<gene>
    <name evidence="1" type="ORF">SM757_26390</name>
</gene>